<dbReference type="InterPro" id="IPR032724">
    <property type="entry name" value="SCP1.201-like"/>
</dbReference>
<feature type="compositionally biased region" description="Polar residues" evidence="1">
    <location>
        <begin position="143"/>
        <end position="152"/>
    </location>
</feature>
<evidence type="ECO:0000256" key="1">
    <source>
        <dbReference type="SAM" id="MobiDB-lite"/>
    </source>
</evidence>
<feature type="signal peptide" evidence="2">
    <location>
        <begin position="1"/>
        <end position="18"/>
    </location>
</feature>
<name>A0ABP4SAS5_9ACTN</name>
<comment type="caution">
    <text evidence="3">The sequence shown here is derived from an EMBL/GenBank/DDBJ whole genome shotgun (WGS) entry which is preliminary data.</text>
</comment>
<reference evidence="4" key="1">
    <citation type="journal article" date="2019" name="Int. J. Syst. Evol. Microbiol.">
        <title>The Global Catalogue of Microorganisms (GCM) 10K type strain sequencing project: providing services to taxonomists for standard genome sequencing and annotation.</title>
        <authorList>
            <consortium name="The Broad Institute Genomics Platform"/>
            <consortium name="The Broad Institute Genome Sequencing Center for Infectious Disease"/>
            <person name="Wu L."/>
            <person name="Ma J."/>
        </authorList>
    </citation>
    <scope>NUCLEOTIDE SEQUENCE [LARGE SCALE GENOMIC DNA]</scope>
    <source>
        <strain evidence="4">JCM 16001</strain>
    </source>
</reference>
<dbReference type="EMBL" id="BAAAQF010000005">
    <property type="protein sequence ID" value="GAA1670002.1"/>
    <property type="molecule type" value="Genomic_DNA"/>
</dbReference>
<accession>A0ABP4SAS5</accession>
<organism evidence="3 4">
    <name type="scientific">Glycomyces endophyticus</name>
    <dbReference type="NCBI Taxonomy" id="480996"/>
    <lineage>
        <taxon>Bacteria</taxon>
        <taxon>Bacillati</taxon>
        <taxon>Actinomycetota</taxon>
        <taxon>Actinomycetes</taxon>
        <taxon>Glycomycetales</taxon>
        <taxon>Glycomycetaceae</taxon>
        <taxon>Glycomyces</taxon>
    </lineage>
</organism>
<proteinExistence type="predicted"/>
<evidence type="ECO:0000313" key="4">
    <source>
        <dbReference type="Proteomes" id="UP001499851"/>
    </source>
</evidence>
<feature type="chain" id="PRO_5047318696" evidence="2">
    <location>
        <begin position="19"/>
        <end position="249"/>
    </location>
</feature>
<feature type="compositionally biased region" description="Basic and acidic residues" evidence="1">
    <location>
        <begin position="26"/>
        <end position="35"/>
    </location>
</feature>
<evidence type="ECO:0000256" key="2">
    <source>
        <dbReference type="SAM" id="SignalP"/>
    </source>
</evidence>
<gene>
    <name evidence="3" type="ORF">GCM10009830_14830</name>
</gene>
<dbReference type="RefSeq" id="WP_344483890.1">
    <property type="nucleotide sequence ID" value="NZ_BAAAQF010000005.1"/>
</dbReference>
<dbReference type="Proteomes" id="UP001499851">
    <property type="component" value="Unassembled WGS sequence"/>
</dbReference>
<keyword evidence="4" id="KW-1185">Reference proteome</keyword>
<dbReference type="Pfam" id="PF14428">
    <property type="entry name" value="DddA-like"/>
    <property type="match status" value="1"/>
</dbReference>
<evidence type="ECO:0000313" key="3">
    <source>
        <dbReference type="EMBL" id="GAA1670002.1"/>
    </source>
</evidence>
<keyword evidence="2" id="KW-0732">Signal</keyword>
<feature type="region of interest" description="Disordered" evidence="1">
    <location>
        <begin position="22"/>
        <end position="175"/>
    </location>
</feature>
<feature type="compositionally biased region" description="Low complexity" evidence="1">
    <location>
        <begin position="43"/>
        <end position="53"/>
    </location>
</feature>
<protein>
    <submittedName>
        <fullName evidence="3">Uncharacterized protein</fullName>
    </submittedName>
</protein>
<sequence length="249" mass="26724">MRRLTRALTGALTLAALAVLTGLHTRRNDPPDTSRPKGGGTPPKGKLGPIIKGIGDEGTRQRPKGSDANPPPPTTTDPNPSTAETTTDANQAAIDQAFNDLPPFTGGRYDENGNPTSSATSGYLLDGNDRIKNPYDSSGGEMFNSQNKQQTPAPEVENLVKDSPSSHPRGYSQLGNKSDVEMKVAYLMRTKGEEGGENLDLVINNPKGPCSMCQDTLPFVLRPDQTLTVHWIDDNGVKQKSPPFTGNDW</sequence>